<feature type="compositionally biased region" description="Basic and acidic residues" evidence="1">
    <location>
        <begin position="64"/>
        <end position="75"/>
    </location>
</feature>
<reference evidence="2" key="2">
    <citation type="submission" date="2022-01" db="EMBL/GenBank/DDBJ databases">
        <authorList>
            <person name="Yamashiro T."/>
            <person name="Shiraishi A."/>
            <person name="Satake H."/>
            <person name="Nakayama K."/>
        </authorList>
    </citation>
    <scope>NUCLEOTIDE SEQUENCE</scope>
</reference>
<evidence type="ECO:0000256" key="1">
    <source>
        <dbReference type="SAM" id="MobiDB-lite"/>
    </source>
</evidence>
<proteinExistence type="predicted"/>
<evidence type="ECO:0000313" key="2">
    <source>
        <dbReference type="EMBL" id="GJU03031.1"/>
    </source>
</evidence>
<sequence>MSNYIKHMGSHTLQQLKRLSFDELKALFETTMRRVQTFHPIESECDKIVPKLTTGSSKTGAEVELDHEGSKKQKTNEASGSGQEQPEEEETELSQEDLQQMMMVVPVEEVYVEAIQVKYPIIDKEIYSQDTRRYWRIIRVGNHTEAYQTFDNMLKKFDRDDLDKLWSLVKERFSSTDPTDDKERTLWVELKRLFEPDTDDILWKL</sequence>
<feature type="region of interest" description="Disordered" evidence="1">
    <location>
        <begin position="51"/>
        <end position="95"/>
    </location>
</feature>
<gene>
    <name evidence="2" type="ORF">Tco_1113369</name>
</gene>
<comment type="caution">
    <text evidence="2">The sequence shown here is derived from an EMBL/GenBank/DDBJ whole genome shotgun (WGS) entry which is preliminary data.</text>
</comment>
<accession>A0ABQ5ISJ0</accession>
<evidence type="ECO:0000313" key="3">
    <source>
        <dbReference type="Proteomes" id="UP001151760"/>
    </source>
</evidence>
<protein>
    <submittedName>
        <fullName evidence="2">Uncharacterized protein</fullName>
    </submittedName>
</protein>
<organism evidence="2 3">
    <name type="scientific">Tanacetum coccineum</name>
    <dbReference type="NCBI Taxonomy" id="301880"/>
    <lineage>
        <taxon>Eukaryota</taxon>
        <taxon>Viridiplantae</taxon>
        <taxon>Streptophyta</taxon>
        <taxon>Embryophyta</taxon>
        <taxon>Tracheophyta</taxon>
        <taxon>Spermatophyta</taxon>
        <taxon>Magnoliopsida</taxon>
        <taxon>eudicotyledons</taxon>
        <taxon>Gunneridae</taxon>
        <taxon>Pentapetalae</taxon>
        <taxon>asterids</taxon>
        <taxon>campanulids</taxon>
        <taxon>Asterales</taxon>
        <taxon>Asteraceae</taxon>
        <taxon>Asteroideae</taxon>
        <taxon>Anthemideae</taxon>
        <taxon>Anthemidinae</taxon>
        <taxon>Tanacetum</taxon>
    </lineage>
</organism>
<dbReference type="EMBL" id="BQNB010021114">
    <property type="protein sequence ID" value="GJU03031.1"/>
    <property type="molecule type" value="Genomic_DNA"/>
</dbReference>
<reference evidence="2" key="1">
    <citation type="journal article" date="2022" name="Int. J. Mol. Sci.">
        <title>Draft Genome of Tanacetum Coccineum: Genomic Comparison of Closely Related Tanacetum-Family Plants.</title>
        <authorList>
            <person name="Yamashiro T."/>
            <person name="Shiraishi A."/>
            <person name="Nakayama K."/>
            <person name="Satake H."/>
        </authorList>
    </citation>
    <scope>NUCLEOTIDE SEQUENCE</scope>
</reference>
<feature type="compositionally biased region" description="Acidic residues" evidence="1">
    <location>
        <begin position="85"/>
        <end position="95"/>
    </location>
</feature>
<name>A0ABQ5ISJ0_9ASTR</name>
<dbReference type="Proteomes" id="UP001151760">
    <property type="component" value="Unassembled WGS sequence"/>
</dbReference>
<keyword evidence="3" id="KW-1185">Reference proteome</keyword>